<gene>
    <name evidence="2" type="ORF">ACFFJH_11765</name>
</gene>
<keyword evidence="1" id="KW-0812">Transmembrane</keyword>
<protein>
    <submittedName>
        <fullName evidence="2">FimV family protein</fullName>
    </submittedName>
</protein>
<keyword evidence="1" id="KW-0472">Membrane</keyword>
<evidence type="ECO:0000256" key="1">
    <source>
        <dbReference type="SAM" id="Phobius"/>
    </source>
</evidence>
<feature type="transmembrane region" description="Helical" evidence="1">
    <location>
        <begin position="62"/>
        <end position="82"/>
    </location>
</feature>
<keyword evidence="3" id="KW-1185">Reference proteome</keyword>
<sequence>MIKPDPIAEAEAEVFIAYGRKAQAIELLKAAASAYPERDDIRQRLASLELASPAGDMQQNKLILALAVIAVLVAVVAVGMTIF</sequence>
<dbReference type="RefSeq" id="WP_390212832.1">
    <property type="nucleotide sequence ID" value="NZ_JBHLXJ010000013.1"/>
</dbReference>
<dbReference type="Proteomes" id="UP001589844">
    <property type="component" value="Unassembled WGS sequence"/>
</dbReference>
<evidence type="ECO:0000313" key="2">
    <source>
        <dbReference type="EMBL" id="MFC0350488.1"/>
    </source>
</evidence>
<accession>A0ABV6IFB6</accession>
<comment type="caution">
    <text evidence="2">The sequence shown here is derived from an EMBL/GenBank/DDBJ whole genome shotgun (WGS) entry which is preliminary data.</text>
</comment>
<keyword evidence="1" id="KW-1133">Transmembrane helix</keyword>
<reference evidence="2 3" key="1">
    <citation type="submission" date="2024-09" db="EMBL/GenBank/DDBJ databases">
        <authorList>
            <person name="Sun Q."/>
            <person name="Mori K."/>
        </authorList>
    </citation>
    <scope>NUCLEOTIDE SEQUENCE [LARGE SCALE GENOMIC DNA]</scope>
    <source>
        <strain evidence="2 3">CCM 8677</strain>
    </source>
</reference>
<dbReference type="EMBL" id="JBHLXJ010000013">
    <property type="protein sequence ID" value="MFC0350488.1"/>
    <property type="molecule type" value="Genomic_DNA"/>
</dbReference>
<proteinExistence type="predicted"/>
<evidence type="ECO:0000313" key="3">
    <source>
        <dbReference type="Proteomes" id="UP001589844"/>
    </source>
</evidence>
<name>A0ABV6IFB6_9BURK</name>
<organism evidence="2 3">
    <name type="scientific">Undibacterium danionis</name>
    <dbReference type="NCBI Taxonomy" id="1812100"/>
    <lineage>
        <taxon>Bacteria</taxon>
        <taxon>Pseudomonadati</taxon>
        <taxon>Pseudomonadota</taxon>
        <taxon>Betaproteobacteria</taxon>
        <taxon>Burkholderiales</taxon>
        <taxon>Oxalobacteraceae</taxon>
        <taxon>Undibacterium</taxon>
    </lineage>
</organism>